<protein>
    <recommendedName>
        <fullName evidence="3">CCHC-type domain-containing protein</fullName>
    </recommendedName>
</protein>
<reference evidence="2" key="1">
    <citation type="submission" date="2017-03" db="EMBL/GenBank/DDBJ databases">
        <title>Phytopthora megakarya and P. palmivora, two closely related causual agents of cacao black pod achieved similar genome size and gene model numbers by different mechanisms.</title>
        <authorList>
            <person name="Ali S."/>
            <person name="Shao J."/>
            <person name="Larry D.J."/>
            <person name="Kronmiller B."/>
            <person name="Shen D."/>
            <person name="Strem M.D."/>
            <person name="Melnick R.L."/>
            <person name="Guiltinan M.J."/>
            <person name="Tyler B.M."/>
            <person name="Meinhardt L.W."/>
            <person name="Bailey B.A."/>
        </authorList>
    </citation>
    <scope>NUCLEOTIDE SEQUENCE [LARGE SCALE GENOMIC DNA]</scope>
    <source>
        <strain evidence="2">zdho120</strain>
    </source>
</reference>
<dbReference type="EMBL" id="NBNE01003345">
    <property type="protein sequence ID" value="OWZ07926.1"/>
    <property type="molecule type" value="Genomic_DNA"/>
</dbReference>
<accession>A0A225VR23</accession>
<dbReference type="AlphaFoldDB" id="A0A225VR23"/>
<name>A0A225VR23_9STRA</name>
<keyword evidence="2" id="KW-1185">Reference proteome</keyword>
<dbReference type="OrthoDB" id="127876at2759"/>
<sequence length="278" mass="32775">MQQVNDHFEYLVASRFDHQKKDPHIYEGKYGEVIELWIFPTEQYYINKRLLMEAESSDFVILISSMLCKSVLDWYRAFIAGCEGVNAHKHEPVAPKNFEYDLRERIYHLKQKETIHEYGYKFQDLLSQTELMDFEKNREEDQGRKSWYATRGYINRLPLWVCTFLWKYSRTPSKPLNGLFRPKQQSAKRFAMKGKNWTKPAKCNNCGETRHFSPQCKKPKNNESKRCMSGLVITILEVEAEAYKNEVQQTNVSIFVDKGSSLNSVTEELVKKLELEVT</sequence>
<comment type="caution">
    <text evidence="1">The sequence shown here is derived from an EMBL/GenBank/DDBJ whole genome shotgun (WGS) entry which is preliminary data.</text>
</comment>
<dbReference type="Proteomes" id="UP000198211">
    <property type="component" value="Unassembled WGS sequence"/>
</dbReference>
<evidence type="ECO:0000313" key="1">
    <source>
        <dbReference type="EMBL" id="OWZ07926.1"/>
    </source>
</evidence>
<proteinExistence type="predicted"/>
<organism evidence="1 2">
    <name type="scientific">Phytophthora megakarya</name>
    <dbReference type="NCBI Taxonomy" id="4795"/>
    <lineage>
        <taxon>Eukaryota</taxon>
        <taxon>Sar</taxon>
        <taxon>Stramenopiles</taxon>
        <taxon>Oomycota</taxon>
        <taxon>Peronosporomycetes</taxon>
        <taxon>Peronosporales</taxon>
        <taxon>Peronosporaceae</taxon>
        <taxon>Phytophthora</taxon>
    </lineage>
</organism>
<gene>
    <name evidence="1" type="ORF">PHMEG_00019606</name>
</gene>
<evidence type="ECO:0008006" key="3">
    <source>
        <dbReference type="Google" id="ProtNLM"/>
    </source>
</evidence>
<evidence type="ECO:0000313" key="2">
    <source>
        <dbReference type="Proteomes" id="UP000198211"/>
    </source>
</evidence>